<dbReference type="PROSITE" id="PS50828">
    <property type="entry name" value="SMR"/>
    <property type="match status" value="1"/>
</dbReference>
<dbReference type="InterPro" id="IPR018598">
    <property type="entry name" value="DUF2027"/>
</dbReference>
<dbReference type="Gene3D" id="2.60.40.1600">
    <property type="entry name" value="Smr-associated-like"/>
    <property type="match status" value="1"/>
</dbReference>
<accession>A0AB34PEX5</accession>
<evidence type="ECO:0000313" key="4">
    <source>
        <dbReference type="Proteomes" id="UP000030136"/>
    </source>
</evidence>
<dbReference type="InterPro" id="IPR002625">
    <property type="entry name" value="Smr_dom"/>
</dbReference>
<protein>
    <recommendedName>
        <fullName evidence="2">Smr domain-containing protein</fullName>
    </recommendedName>
</protein>
<dbReference type="EMBL" id="JQJC01000021">
    <property type="protein sequence ID" value="KGN93955.1"/>
    <property type="molecule type" value="Genomic_DNA"/>
</dbReference>
<dbReference type="Pfam" id="PF01713">
    <property type="entry name" value="Smr"/>
    <property type="match status" value="1"/>
</dbReference>
<feature type="domain" description="Smr" evidence="2">
    <location>
        <begin position="280"/>
        <end position="368"/>
    </location>
</feature>
<gene>
    <name evidence="3" type="ORF">HQ38_07015</name>
</gene>
<feature type="region of interest" description="Disordered" evidence="1">
    <location>
        <begin position="252"/>
        <end position="275"/>
    </location>
</feature>
<dbReference type="Gene3D" id="3.30.1370.110">
    <property type="match status" value="1"/>
</dbReference>
<dbReference type="RefSeq" id="WP_023937537.1">
    <property type="nucleotide sequence ID" value="NZ_FUXH01000002.1"/>
</dbReference>
<organism evidence="3 4">
    <name type="scientific">Porphyromonas crevioricanis</name>
    <dbReference type="NCBI Taxonomy" id="393921"/>
    <lineage>
        <taxon>Bacteria</taxon>
        <taxon>Pseudomonadati</taxon>
        <taxon>Bacteroidota</taxon>
        <taxon>Bacteroidia</taxon>
        <taxon>Bacteroidales</taxon>
        <taxon>Porphyromonadaceae</taxon>
        <taxon>Porphyromonas</taxon>
    </lineage>
</organism>
<dbReference type="Proteomes" id="UP000030136">
    <property type="component" value="Unassembled WGS sequence"/>
</dbReference>
<evidence type="ECO:0000256" key="1">
    <source>
        <dbReference type="SAM" id="MobiDB-lite"/>
    </source>
</evidence>
<evidence type="ECO:0000313" key="3">
    <source>
        <dbReference type="EMBL" id="KGN93955.1"/>
    </source>
</evidence>
<sequence length="368" mass="41673">MKEARTGDRVRFLNAQGGGIVRRIVGKVAYVEDTDGFEIPTPLKECVVVDEKDSFMPSYKPPKTSEVSTAPNGKMSPDTKPAQKEEIDTLVRPQLRTIAPIRRNDKLNVLLAFVPMDEKQLGQKPYELYLINDSNYTLSFLYSLSEGSGHRLRAAGTIEPNMQIFVEEIAPSEVNELERIRLQLLAYKVNSGFEPKPALSVELRIDGSKFFKLHSFVENDFFDEKALLYNIVKDDLPRHEIGVSPTDLREAMQAKRNSDIQQAKPTRSHSAKPDNQPIEIDLHAHALLDSLAGLQPKDILDYQLKTFREALEAHKGQKGCRIVFIHGKGEGVLRKAIESELRHKYKNYTYQDASFREYGFGATMVTIH</sequence>
<dbReference type="SUPFAM" id="SSF158949">
    <property type="entry name" value="Smr-associated domain-like"/>
    <property type="match status" value="1"/>
</dbReference>
<dbReference type="AlphaFoldDB" id="A0AB34PEX5"/>
<evidence type="ECO:0000259" key="2">
    <source>
        <dbReference type="PROSITE" id="PS50828"/>
    </source>
</evidence>
<comment type="caution">
    <text evidence="3">The sequence shown here is derived from an EMBL/GenBank/DDBJ whole genome shotgun (WGS) entry which is preliminary data.</text>
</comment>
<name>A0AB34PEX5_9PORP</name>
<dbReference type="Pfam" id="PF09640">
    <property type="entry name" value="DUF2027"/>
    <property type="match status" value="1"/>
</dbReference>
<dbReference type="InterPro" id="IPR036063">
    <property type="entry name" value="Smr_dom_sf"/>
</dbReference>
<dbReference type="InterPro" id="IPR036781">
    <property type="entry name" value="Smr_assoc-like_sf"/>
</dbReference>
<feature type="region of interest" description="Disordered" evidence="1">
    <location>
        <begin position="55"/>
        <end position="84"/>
    </location>
</feature>
<reference evidence="3 4" key="1">
    <citation type="submission" date="2014-08" db="EMBL/GenBank/DDBJ databases">
        <title>Porphyromonas crevioricanis strain:COT-253_OH1447 Genome sequencing.</title>
        <authorList>
            <person name="Wallis C."/>
            <person name="Deusch O."/>
            <person name="O'Flynn C."/>
            <person name="Davis I."/>
            <person name="Jospin G."/>
            <person name="Darling A.E."/>
            <person name="Coil D.A."/>
            <person name="Alexiev A."/>
            <person name="Horsfall A."/>
            <person name="Kirkwood N."/>
            <person name="Harris S."/>
            <person name="Eisen J.A."/>
        </authorList>
    </citation>
    <scope>NUCLEOTIDE SEQUENCE [LARGE SCALE GENOMIC DNA]</scope>
    <source>
        <strain evidence="4">COT-253 OH1447</strain>
    </source>
</reference>
<proteinExistence type="predicted"/>